<dbReference type="InterPro" id="IPR037094">
    <property type="entry name" value="Glyco_hydro_38_cen_sf"/>
</dbReference>
<dbReference type="GeneID" id="95623689"/>
<dbReference type="InterPro" id="IPR011682">
    <property type="entry name" value="Glyco_hydro_38_C"/>
</dbReference>
<dbReference type="RefSeq" id="WP_125046499.1">
    <property type="nucleotide sequence ID" value="NZ_BHZC01000001.1"/>
</dbReference>
<proteinExistence type="inferred from homology"/>
<dbReference type="InterPro" id="IPR011013">
    <property type="entry name" value="Gal_mutarotase_sf_dom"/>
</dbReference>
<dbReference type="InterPro" id="IPR041147">
    <property type="entry name" value="GH38_C"/>
</dbReference>
<dbReference type="Pfam" id="PF17677">
    <property type="entry name" value="Glyco_hydro38C2"/>
    <property type="match status" value="1"/>
</dbReference>
<dbReference type="FunFam" id="1.20.1270.50:FF:000004">
    <property type="entry name" value="alpha-mannosidase 2C1 isoform X1"/>
    <property type="match status" value="1"/>
</dbReference>
<dbReference type="SUPFAM" id="SSF88713">
    <property type="entry name" value="Glycoside hydrolase/deacetylase"/>
    <property type="match status" value="1"/>
</dbReference>
<dbReference type="SUPFAM" id="SSF74650">
    <property type="entry name" value="Galactose mutarotase-like"/>
    <property type="match status" value="1"/>
</dbReference>
<evidence type="ECO:0000256" key="2">
    <source>
        <dbReference type="ARBA" id="ARBA00022723"/>
    </source>
</evidence>
<dbReference type="SUPFAM" id="SSF88688">
    <property type="entry name" value="Families 57/38 glycoside transferase middle domain"/>
    <property type="match status" value="1"/>
</dbReference>
<dbReference type="GO" id="GO:0006013">
    <property type="term" value="P:mannose metabolic process"/>
    <property type="evidence" value="ECO:0007669"/>
    <property type="project" value="InterPro"/>
</dbReference>
<dbReference type="InterPro" id="IPR015341">
    <property type="entry name" value="Glyco_hydro_38_cen"/>
</dbReference>
<dbReference type="GO" id="GO:0046872">
    <property type="term" value="F:metal ion binding"/>
    <property type="evidence" value="ECO:0007669"/>
    <property type="project" value="UniProtKB-KW"/>
</dbReference>
<dbReference type="Pfam" id="PF07748">
    <property type="entry name" value="Glyco_hydro_38C"/>
    <property type="match status" value="1"/>
</dbReference>
<dbReference type="EMBL" id="BHZC01000001">
    <property type="protein sequence ID" value="GCD37077.1"/>
    <property type="molecule type" value="Genomic_DNA"/>
</dbReference>
<dbReference type="FunFam" id="3.20.110.10:FF:000002">
    <property type="entry name" value="alpha-mannosidase 2C1 isoform X1"/>
    <property type="match status" value="1"/>
</dbReference>
<name>A0A7U9KX88_9ACTN</name>
<comment type="similarity">
    <text evidence="1">Belongs to the glycosyl hydrolase 38 family.</text>
</comment>
<dbReference type="Gene3D" id="2.70.98.30">
    <property type="entry name" value="Golgi alpha-mannosidase II, domain 4"/>
    <property type="match status" value="1"/>
</dbReference>
<dbReference type="InterPro" id="IPR028995">
    <property type="entry name" value="Glyco_hydro_57/38_cen_sf"/>
</dbReference>
<keyword evidence="3" id="KW-0378">Hydrolase</keyword>
<keyword evidence="4" id="KW-0326">Glycosidase</keyword>
<dbReference type="GO" id="GO:0030246">
    <property type="term" value="F:carbohydrate binding"/>
    <property type="evidence" value="ECO:0007669"/>
    <property type="project" value="InterPro"/>
</dbReference>
<dbReference type="Pfam" id="PF09261">
    <property type="entry name" value="Alpha-mann_mid"/>
    <property type="match status" value="1"/>
</dbReference>
<evidence type="ECO:0000256" key="3">
    <source>
        <dbReference type="ARBA" id="ARBA00022801"/>
    </source>
</evidence>
<evidence type="ECO:0000259" key="6">
    <source>
        <dbReference type="SMART" id="SM00872"/>
    </source>
</evidence>
<dbReference type="AlphaFoldDB" id="A0A7U9KX88"/>
<sequence length="1052" mass="114858">MHDDRSIVEHRLRRVLNDRIAPAVRSRSVPLTVERWEAPGEPVPPAEGLAAVFEPTKTGEGWGPAWGTTWFRVTGQVPAEWAGRTVEAVLDLGFDANMPGFQCEGLVYRADGEAVKGLNPRNDWVRVAEAATGDEAVELYVEAASNPVLADHRPTYEGDRLTASHAPLYRLRRMDLVVFETEVWELVQDLEVLGSLMQELDVADARRHGILRAVERALDAVDLKDIPGTAARAREQLADVLASPAHASAHRVSAVGHAHIDSAWLWPLRETVRKVARTSSNMVNLMDAHPEFVFAMSQAQQLAWIKEHRPEVFAKVQAKIEAGQFVPVGGMWVESDTNMVGGEAMARQFLYGKKFFLDEFGIETKEVWLPDSFGYTAAMPQLVKLSGSTWFLTQKISWSQVNRFPHHTFWWEGIDGTRVFTHFPPVDTYNSDLGGKEMAHAARNYREKGRGSRSLAPFGWGDGGGGATREMLARAARLRDLEGSPRVEIEKPETFFEKAHAEYPDAPVWAGELYLELHRGTYTSQAKTKQGNRHSESLLREAELWAATAAVRVPGDAYTYPYEDLERIWKTVLLHQFHDILPGSSIAWVHREARDTYARVREELTAIVGAAQTALAGPGDQEIVFNAAPHARGGVPAGGARPAPGQTAGQSPGKATGQGGTPVSVSPVMVEPLTVDGRATGGHRLANGRLRIDVDARGLVVSAYDIEAEREAVAPGAAANLLQIHPDFPNMWDAWDVDEFYRHNVTDLVSVDELTVDAAGPHEVRVKVTRSFGHGSTVEQTLTLRSGAKVLEIDTEVDWRETETFLKAAFPLDVKADRSASETQFGHVFRATHTNTSWEAAKFEICAHRWIQVEEPGWGAALVNDSTYGHDVTRDIRPDGGQTTTVRLSLLRAPRYPDPETDQGHHHLRYALAPGAAVGDAVREGHWINLPERTVRGGGPVEPLVGVDNDAVVVEAVKLAEDRSGDVVVRLYESHGGRASARLTAGFPVAGAVETDLLEREMVGSAGSAGSAGSVDSAGAAGTAVGEVRDGQVALTLRPFQIVTVRLARAAG</sequence>
<gene>
    <name evidence="7" type="ORF">OEIGOIKO_04860</name>
</gene>
<dbReference type="CDD" id="cd10789">
    <property type="entry name" value="GH38N_AMII_ER_cytosolic"/>
    <property type="match status" value="1"/>
</dbReference>
<dbReference type="PANTHER" id="PTHR46017:SF1">
    <property type="entry name" value="ALPHA-MANNOSIDASE 2C1"/>
    <property type="match status" value="1"/>
</dbReference>
<evidence type="ECO:0000256" key="4">
    <source>
        <dbReference type="ARBA" id="ARBA00023295"/>
    </source>
</evidence>
<dbReference type="InterPro" id="IPR054723">
    <property type="entry name" value="Ams1-like_N"/>
</dbReference>
<accession>A0A7U9KX88</accession>
<dbReference type="InterPro" id="IPR000602">
    <property type="entry name" value="Glyco_hydro_38_N"/>
</dbReference>
<reference evidence="7 8" key="1">
    <citation type="submission" date="2018-11" db="EMBL/GenBank/DDBJ databases">
        <title>Whole genome sequence of Streptomyces chrestomyceticus NBRC 13444(T).</title>
        <authorList>
            <person name="Komaki H."/>
            <person name="Tamura T."/>
        </authorList>
    </citation>
    <scope>NUCLEOTIDE SEQUENCE [LARGE SCALE GENOMIC DNA]</scope>
    <source>
        <strain evidence="7 8">NBRC 13444</strain>
    </source>
</reference>
<dbReference type="InterPro" id="IPR027291">
    <property type="entry name" value="Glyco_hydro_38_N_sf"/>
</dbReference>
<feature type="domain" description="Glycoside hydrolase family 38 central" evidence="6">
    <location>
        <begin position="516"/>
        <end position="597"/>
    </location>
</feature>
<dbReference type="GO" id="GO:0009313">
    <property type="term" value="P:oligosaccharide catabolic process"/>
    <property type="evidence" value="ECO:0007669"/>
    <property type="project" value="TreeGrafter"/>
</dbReference>
<dbReference type="Gene3D" id="2.60.40.2220">
    <property type="match status" value="1"/>
</dbReference>
<dbReference type="Gene3D" id="3.20.110.10">
    <property type="entry name" value="Glycoside hydrolase 38, N terminal domain"/>
    <property type="match status" value="1"/>
</dbReference>
<dbReference type="InterPro" id="IPR011330">
    <property type="entry name" value="Glyco_hydro/deAcase_b/a-brl"/>
</dbReference>
<evidence type="ECO:0000313" key="7">
    <source>
        <dbReference type="EMBL" id="GCD37077.1"/>
    </source>
</evidence>
<feature type="compositionally biased region" description="Low complexity" evidence="5">
    <location>
        <begin position="630"/>
        <end position="649"/>
    </location>
</feature>
<feature type="region of interest" description="Disordered" evidence="5">
    <location>
        <begin position="630"/>
        <end position="663"/>
    </location>
</feature>
<evidence type="ECO:0000256" key="5">
    <source>
        <dbReference type="SAM" id="MobiDB-lite"/>
    </source>
</evidence>
<evidence type="ECO:0000313" key="8">
    <source>
        <dbReference type="Proteomes" id="UP000287830"/>
    </source>
</evidence>
<organism evidence="7 8">
    <name type="scientific">Streptomyces chrestomyceticus JCM 4735</name>
    <dbReference type="NCBI Taxonomy" id="1306181"/>
    <lineage>
        <taxon>Bacteria</taxon>
        <taxon>Bacillati</taxon>
        <taxon>Actinomycetota</taxon>
        <taxon>Actinomycetes</taxon>
        <taxon>Kitasatosporales</taxon>
        <taxon>Streptomycetaceae</taxon>
        <taxon>Streptomyces</taxon>
    </lineage>
</organism>
<dbReference type="SMART" id="SM00872">
    <property type="entry name" value="Alpha-mann_mid"/>
    <property type="match status" value="1"/>
</dbReference>
<dbReference type="Pfam" id="PF22907">
    <property type="entry name" value="Ams1-like_1st"/>
    <property type="match status" value="1"/>
</dbReference>
<dbReference type="Gene3D" id="1.20.1270.50">
    <property type="entry name" value="Glycoside hydrolase family 38, central domain"/>
    <property type="match status" value="1"/>
</dbReference>
<dbReference type="GO" id="GO:0004559">
    <property type="term" value="F:alpha-mannosidase activity"/>
    <property type="evidence" value="ECO:0007669"/>
    <property type="project" value="InterPro"/>
</dbReference>
<dbReference type="Pfam" id="PF01074">
    <property type="entry name" value="Glyco_hydro_38N"/>
    <property type="match status" value="1"/>
</dbReference>
<protein>
    <submittedName>
        <fullName evidence="7">Alpha-mannosidase</fullName>
    </submittedName>
</protein>
<dbReference type="PANTHER" id="PTHR46017">
    <property type="entry name" value="ALPHA-MANNOSIDASE 2C1"/>
    <property type="match status" value="1"/>
</dbReference>
<dbReference type="OrthoDB" id="9772207at2"/>
<comment type="caution">
    <text evidence="7">The sequence shown here is derived from an EMBL/GenBank/DDBJ whole genome shotgun (WGS) entry which is preliminary data.</text>
</comment>
<evidence type="ECO:0000256" key="1">
    <source>
        <dbReference type="ARBA" id="ARBA00009792"/>
    </source>
</evidence>
<keyword evidence="2" id="KW-0479">Metal-binding</keyword>
<dbReference type="Proteomes" id="UP000287830">
    <property type="component" value="Unassembled WGS sequence"/>
</dbReference>